<dbReference type="RefSeq" id="WP_147004351.1">
    <property type="nucleotide sequence ID" value="NZ_AP019841.1"/>
</dbReference>
<feature type="coiled-coil region" evidence="1">
    <location>
        <begin position="48"/>
        <end position="130"/>
    </location>
</feature>
<protein>
    <recommendedName>
        <fullName evidence="5">Adhesion protein FadA</fullName>
    </recommendedName>
</protein>
<sequence>MKKVGILFVLLSALSFSANSAKTVKTTKAKTTKTVAAQTVTGRFNQLEAEYERLVNMENQEYNKLKANADAAAAKLAEKQAQKAQIEERIEKIKAASESKAFKAQYAELAKQYEAVVKALDTEIKSLNTTVENFAAIETLKGNQQN</sequence>
<evidence type="ECO:0000256" key="2">
    <source>
        <dbReference type="SAM" id="SignalP"/>
    </source>
</evidence>
<reference evidence="3 4" key="1">
    <citation type="submission" date="2019-07" db="EMBL/GenBank/DDBJ databases">
        <title>Complete Genome Sequence of Leptotrichia wadei Strain JMUB3936.</title>
        <authorList>
            <person name="Watanabe S."/>
            <person name="Cui L."/>
        </authorList>
    </citation>
    <scope>NUCLEOTIDE SEQUENCE [LARGE SCALE GENOMIC DNA]</scope>
    <source>
        <strain evidence="3 4">JMUB3936</strain>
    </source>
</reference>
<proteinExistence type="predicted"/>
<evidence type="ECO:0000313" key="4">
    <source>
        <dbReference type="Proteomes" id="UP000321944"/>
    </source>
</evidence>
<feature type="signal peptide" evidence="2">
    <location>
        <begin position="1"/>
        <end position="21"/>
    </location>
</feature>
<accession>A0A510KZQ8</accession>
<name>A0A510KZQ8_9FUSO</name>
<feature type="chain" id="PRO_5021997644" description="Adhesion protein FadA" evidence="2">
    <location>
        <begin position="22"/>
        <end position="146"/>
    </location>
</feature>
<dbReference type="EMBL" id="AP019841">
    <property type="protein sequence ID" value="BBM55703.1"/>
    <property type="molecule type" value="Genomic_DNA"/>
</dbReference>
<dbReference type="OrthoDB" id="82454at2"/>
<evidence type="ECO:0000256" key="1">
    <source>
        <dbReference type="SAM" id="Coils"/>
    </source>
</evidence>
<dbReference type="Pfam" id="PF09403">
    <property type="entry name" value="FadA"/>
    <property type="match status" value="1"/>
</dbReference>
<keyword evidence="2" id="KW-0732">Signal</keyword>
<keyword evidence="1" id="KW-0175">Coiled coil</keyword>
<dbReference type="Proteomes" id="UP000321944">
    <property type="component" value="Chromosome"/>
</dbReference>
<evidence type="ECO:0008006" key="5">
    <source>
        <dbReference type="Google" id="ProtNLM"/>
    </source>
</evidence>
<dbReference type="InterPro" id="IPR018543">
    <property type="entry name" value="Adhesion_FadA"/>
</dbReference>
<organism evidence="3 4">
    <name type="scientific">Leptotrichia wadei</name>
    <dbReference type="NCBI Taxonomy" id="157687"/>
    <lineage>
        <taxon>Bacteria</taxon>
        <taxon>Fusobacteriati</taxon>
        <taxon>Fusobacteriota</taxon>
        <taxon>Fusobacteriia</taxon>
        <taxon>Fusobacteriales</taxon>
        <taxon>Leptotrichiaceae</taxon>
        <taxon>Leptotrichia</taxon>
    </lineage>
</organism>
<dbReference type="Gene3D" id="1.10.287.1700">
    <property type="match status" value="1"/>
</dbReference>
<gene>
    <name evidence="3" type="ORF">JMUB3936_2010</name>
</gene>
<dbReference type="InterPro" id="IPR053716">
    <property type="entry name" value="Flag_assembly_chemotaxis_eff"/>
</dbReference>
<evidence type="ECO:0000313" key="3">
    <source>
        <dbReference type="EMBL" id="BBM55703.1"/>
    </source>
</evidence>
<dbReference type="AlphaFoldDB" id="A0A510KZQ8"/>